<name>A0A8G0L8B6_9HYPO</name>
<evidence type="ECO:0000256" key="1">
    <source>
        <dbReference type="ARBA" id="ARBA00001946"/>
    </source>
</evidence>
<dbReference type="PROSITE" id="PS00444">
    <property type="entry name" value="POLYPRENYL_SYNTHASE_2"/>
    <property type="match status" value="1"/>
</dbReference>
<comment type="pathway">
    <text evidence="2">Isoprenoid biosynthesis; geranyl diphosphate biosynthesis; geranyl diphosphate from dimethylallyl diphosphate and isopentenyl diphosphate: step 1/1.</text>
</comment>
<evidence type="ECO:0000256" key="5">
    <source>
        <dbReference type="ARBA" id="ARBA00022516"/>
    </source>
</evidence>
<dbReference type="GO" id="GO:0004337">
    <property type="term" value="F:(2E,6E)-farnesyl diphosphate synthase activity"/>
    <property type="evidence" value="ECO:0007669"/>
    <property type="project" value="TreeGrafter"/>
</dbReference>
<dbReference type="GO" id="GO:0043386">
    <property type="term" value="P:mycotoxin biosynthetic process"/>
    <property type="evidence" value="ECO:0007669"/>
    <property type="project" value="UniProtKB-ARBA"/>
</dbReference>
<evidence type="ECO:0000256" key="6">
    <source>
        <dbReference type="ARBA" id="ARBA00022679"/>
    </source>
</evidence>
<comment type="pathway">
    <text evidence="3">Isoprenoid biosynthesis; farnesyl diphosphate biosynthesis; farnesyl diphosphate from geranyl diphosphate and isopentenyl diphosphate: step 1/1.</text>
</comment>
<dbReference type="GO" id="GO:0046872">
    <property type="term" value="F:metal ion binding"/>
    <property type="evidence" value="ECO:0007669"/>
    <property type="project" value="UniProtKB-KW"/>
</dbReference>
<evidence type="ECO:0000256" key="7">
    <source>
        <dbReference type="ARBA" id="ARBA00022723"/>
    </source>
</evidence>
<dbReference type="AlphaFoldDB" id="A0A8G0L8B6"/>
<keyword evidence="11" id="KW-1133">Transmembrane helix</keyword>
<feature type="transmembrane region" description="Helical" evidence="11">
    <location>
        <begin position="270"/>
        <end position="290"/>
    </location>
</feature>
<dbReference type="SFLD" id="SFLDS00005">
    <property type="entry name" value="Isoprenoid_Synthase_Type_I"/>
    <property type="match status" value="1"/>
</dbReference>
<dbReference type="CDD" id="cd00685">
    <property type="entry name" value="Trans_IPPS_HT"/>
    <property type="match status" value="1"/>
</dbReference>
<sequence length="428" mass="49207">MRGPPPSSLAIFPELNRGVQSGSSNRTRPNQHSPNTYIIVSPQLVAVFFLILLVFLEFKLNYTRRSSLALFLPVCSIDSVAMAQKTTLKEFEAVYPKLEEALLDHAKSYKLPEKELEWLKKNLEVNPLGGKCNRGMSVPDSASVILGRPLTEDEYFKTATLGWMTELLQAFFLVSDDIMDSSITRRGQPCWYRQEGVGMIAINDAFILESGIYVILKKFFRDHPRYIELVELFHETSFQTELGQLCDLLTAPEDVVNLDNFSLEKYSFIVIYKTAFYSFYLPVALALYYLDIATPKNLQTAKDILIPLGEYFQIQDDYLDNFGLPEHIGKIGTDIKDNKCSWLVNQALKIVTPDQRKILEDNYGQKDDAKEKVIKQLYDDLKLKELYEEFEEKRAGELKDMINKIDESEGLKKQVFEVFLSKIYKRSK</sequence>
<dbReference type="FunFam" id="1.10.600.10:FF:000006">
    <property type="entry name" value="Farnesyl pyrophosphate synthase"/>
    <property type="match status" value="1"/>
</dbReference>
<dbReference type="GO" id="GO:0005737">
    <property type="term" value="C:cytoplasm"/>
    <property type="evidence" value="ECO:0007669"/>
    <property type="project" value="TreeGrafter"/>
</dbReference>
<feature type="transmembrane region" description="Helical" evidence="11">
    <location>
        <begin position="36"/>
        <end position="56"/>
    </location>
</feature>
<dbReference type="PANTHER" id="PTHR11525:SF0">
    <property type="entry name" value="FARNESYL PYROPHOSPHATE SYNTHASE"/>
    <property type="match status" value="1"/>
</dbReference>
<evidence type="ECO:0000256" key="2">
    <source>
        <dbReference type="ARBA" id="ARBA00004932"/>
    </source>
</evidence>
<keyword evidence="5" id="KW-0444">Lipid biosynthesis</keyword>
<keyword evidence="9" id="KW-0443">Lipid metabolism</keyword>
<keyword evidence="7" id="KW-0479">Metal-binding</keyword>
<keyword evidence="6 10" id="KW-0808">Transferase</keyword>
<dbReference type="Pfam" id="PF00348">
    <property type="entry name" value="polyprenyl_synt"/>
    <property type="match status" value="1"/>
</dbReference>
<dbReference type="SUPFAM" id="SSF48576">
    <property type="entry name" value="Terpenoid synthases"/>
    <property type="match status" value="1"/>
</dbReference>
<keyword evidence="11" id="KW-0812">Transmembrane</keyword>
<dbReference type="InterPro" id="IPR033749">
    <property type="entry name" value="Polyprenyl_synt_CS"/>
</dbReference>
<keyword evidence="13" id="KW-1185">Reference proteome</keyword>
<dbReference type="InterPro" id="IPR000092">
    <property type="entry name" value="Polyprenyl_synt"/>
</dbReference>
<dbReference type="GO" id="GO:0046165">
    <property type="term" value="P:alcohol biosynthetic process"/>
    <property type="evidence" value="ECO:0007669"/>
    <property type="project" value="UniProtKB-ARBA"/>
</dbReference>
<gene>
    <name evidence="12" type="ORF">H0G86_002214</name>
</gene>
<keyword evidence="8" id="KW-0460">Magnesium</keyword>
<organism evidence="12 13">
    <name type="scientific">Trichoderma simmonsii</name>
    <dbReference type="NCBI Taxonomy" id="1491479"/>
    <lineage>
        <taxon>Eukaryota</taxon>
        <taxon>Fungi</taxon>
        <taxon>Dikarya</taxon>
        <taxon>Ascomycota</taxon>
        <taxon>Pezizomycotina</taxon>
        <taxon>Sordariomycetes</taxon>
        <taxon>Hypocreomycetidae</taxon>
        <taxon>Hypocreales</taxon>
        <taxon>Hypocreaceae</taxon>
        <taxon>Trichoderma</taxon>
    </lineage>
</organism>
<evidence type="ECO:0000256" key="3">
    <source>
        <dbReference type="ARBA" id="ARBA00005035"/>
    </source>
</evidence>
<evidence type="ECO:0000313" key="12">
    <source>
        <dbReference type="EMBL" id="QYS94895.1"/>
    </source>
</evidence>
<comment type="similarity">
    <text evidence="4 10">Belongs to the FPP/GGPP synthase family.</text>
</comment>
<keyword evidence="11" id="KW-0472">Membrane</keyword>
<dbReference type="Gene3D" id="1.10.600.10">
    <property type="entry name" value="Farnesyl Diphosphate Synthase"/>
    <property type="match status" value="1"/>
</dbReference>
<dbReference type="GO" id="GO:0004161">
    <property type="term" value="F:dimethylallyltranstransferase activity"/>
    <property type="evidence" value="ECO:0007669"/>
    <property type="project" value="TreeGrafter"/>
</dbReference>
<dbReference type="SFLD" id="SFLDG01017">
    <property type="entry name" value="Polyprenyl_Transferase_Like"/>
    <property type="match status" value="1"/>
</dbReference>
<dbReference type="GO" id="GO:0045337">
    <property type="term" value="P:farnesyl diphosphate biosynthetic process"/>
    <property type="evidence" value="ECO:0007669"/>
    <property type="project" value="TreeGrafter"/>
</dbReference>
<dbReference type="EMBL" id="CP075864">
    <property type="protein sequence ID" value="QYS94895.1"/>
    <property type="molecule type" value="Genomic_DNA"/>
</dbReference>
<comment type="cofactor">
    <cofactor evidence="1">
        <name>Mg(2+)</name>
        <dbReference type="ChEBI" id="CHEBI:18420"/>
    </cofactor>
</comment>
<protein>
    <submittedName>
        <fullName evidence="12">(2E,6E)-farnesyl diphosphate synthase</fullName>
    </submittedName>
</protein>
<evidence type="ECO:0000256" key="8">
    <source>
        <dbReference type="ARBA" id="ARBA00022842"/>
    </source>
</evidence>
<evidence type="ECO:0000256" key="11">
    <source>
        <dbReference type="SAM" id="Phobius"/>
    </source>
</evidence>
<dbReference type="InterPro" id="IPR008949">
    <property type="entry name" value="Isoprenoid_synthase_dom_sf"/>
</dbReference>
<evidence type="ECO:0000313" key="13">
    <source>
        <dbReference type="Proteomes" id="UP000826661"/>
    </source>
</evidence>
<evidence type="ECO:0000256" key="4">
    <source>
        <dbReference type="ARBA" id="ARBA00006706"/>
    </source>
</evidence>
<evidence type="ECO:0000256" key="9">
    <source>
        <dbReference type="ARBA" id="ARBA00023098"/>
    </source>
</evidence>
<dbReference type="InterPro" id="IPR039702">
    <property type="entry name" value="FPS1-like"/>
</dbReference>
<evidence type="ECO:0000256" key="10">
    <source>
        <dbReference type="RuleBase" id="RU004466"/>
    </source>
</evidence>
<proteinExistence type="inferred from homology"/>
<reference evidence="12 13" key="1">
    <citation type="journal article" date="2021" name="BMC Genomics">
        <title>Telomere-to-telomere genome assembly of asparaginase-producing Trichoderma simmonsii.</title>
        <authorList>
            <person name="Chung D."/>
            <person name="Kwon Y.M."/>
            <person name="Yang Y."/>
        </authorList>
    </citation>
    <scope>NUCLEOTIDE SEQUENCE [LARGE SCALE GENOMIC DNA]</scope>
    <source>
        <strain evidence="12 13">GH-Sj1</strain>
    </source>
</reference>
<dbReference type="Proteomes" id="UP000826661">
    <property type="component" value="Chromosome I"/>
</dbReference>
<dbReference type="PANTHER" id="PTHR11525">
    <property type="entry name" value="FARNESYL-PYROPHOSPHATE SYNTHETASE"/>
    <property type="match status" value="1"/>
</dbReference>
<dbReference type="PROSITE" id="PS00723">
    <property type="entry name" value="POLYPRENYL_SYNTHASE_1"/>
    <property type="match status" value="1"/>
</dbReference>
<accession>A0A8G0L8B6</accession>